<dbReference type="PANTHER" id="PTHR42776">
    <property type="entry name" value="SERINE PEPTIDASE S9 FAMILY MEMBER"/>
    <property type="match status" value="1"/>
</dbReference>
<evidence type="ECO:0000259" key="2">
    <source>
        <dbReference type="Pfam" id="PF00326"/>
    </source>
</evidence>
<sequence>LSIAKPGRQVKYGVYFVGTKELKIIASARPILDTVVLGKVTSYSYPARDDLTIHAYLTTPPGAEEKNLPLVVLPHGGPESRDSANFDWMAQMLTAQGYAVFQPNFRGSDGYGWDFTAAGWGEWGKAMQHDITDGVKDLIAKGVVDPDRICIAGASYGGYAALAGGAYTPQLYKCVIAIAGVSDLQSMYKWTKGEYGSNHWAVKYWDRSMSGDEERKTAMQAASPSRFADHFQAPVLLIHGKDDTVVNPSQSKRMKTALKKAGKDVRLIEQKNGDHWLSFEETRLETSREMIAFLDEHLK</sequence>
<dbReference type="GO" id="GO:0006508">
    <property type="term" value="P:proteolysis"/>
    <property type="evidence" value="ECO:0007669"/>
    <property type="project" value="InterPro"/>
</dbReference>
<evidence type="ECO:0000313" key="3">
    <source>
        <dbReference type="EMBL" id="VAV86837.1"/>
    </source>
</evidence>
<dbReference type="InterPro" id="IPR001375">
    <property type="entry name" value="Peptidase_S9_cat"/>
</dbReference>
<keyword evidence="1" id="KW-0378">Hydrolase</keyword>
<evidence type="ECO:0000256" key="1">
    <source>
        <dbReference type="ARBA" id="ARBA00022801"/>
    </source>
</evidence>
<gene>
    <name evidence="3" type="ORF">MNBD_ALPHA06-1947</name>
</gene>
<reference evidence="3" key="1">
    <citation type="submission" date="2018-06" db="EMBL/GenBank/DDBJ databases">
        <authorList>
            <person name="Zhirakovskaya E."/>
        </authorList>
    </citation>
    <scope>NUCLEOTIDE SEQUENCE</scope>
</reference>
<proteinExistence type="predicted"/>
<accession>A0A3B0R5G5</accession>
<dbReference type="SUPFAM" id="SSF53474">
    <property type="entry name" value="alpha/beta-Hydrolases"/>
    <property type="match status" value="1"/>
</dbReference>
<dbReference type="AlphaFoldDB" id="A0A3B0R5G5"/>
<dbReference type="Gene3D" id="3.40.50.1820">
    <property type="entry name" value="alpha/beta hydrolase"/>
    <property type="match status" value="1"/>
</dbReference>
<dbReference type="PANTHER" id="PTHR42776:SF27">
    <property type="entry name" value="DIPEPTIDYL PEPTIDASE FAMILY MEMBER 6"/>
    <property type="match status" value="1"/>
</dbReference>
<dbReference type="EMBL" id="UOEE01000013">
    <property type="protein sequence ID" value="VAV86837.1"/>
    <property type="molecule type" value="Genomic_DNA"/>
</dbReference>
<organism evidence="3">
    <name type="scientific">hydrothermal vent metagenome</name>
    <dbReference type="NCBI Taxonomy" id="652676"/>
    <lineage>
        <taxon>unclassified sequences</taxon>
        <taxon>metagenomes</taxon>
        <taxon>ecological metagenomes</taxon>
    </lineage>
</organism>
<feature type="non-terminal residue" evidence="3">
    <location>
        <position position="1"/>
    </location>
</feature>
<dbReference type="GO" id="GO:0004252">
    <property type="term" value="F:serine-type endopeptidase activity"/>
    <property type="evidence" value="ECO:0007669"/>
    <property type="project" value="TreeGrafter"/>
</dbReference>
<dbReference type="Pfam" id="PF00326">
    <property type="entry name" value="Peptidase_S9"/>
    <property type="match status" value="1"/>
</dbReference>
<protein>
    <submittedName>
        <fullName evidence="3">Prolyl oligopeptidase family protein</fullName>
    </submittedName>
</protein>
<feature type="domain" description="Peptidase S9 prolyl oligopeptidase catalytic" evidence="2">
    <location>
        <begin position="85"/>
        <end position="299"/>
    </location>
</feature>
<dbReference type="InterPro" id="IPR029058">
    <property type="entry name" value="AB_hydrolase_fold"/>
</dbReference>
<name>A0A3B0R5G5_9ZZZZ</name>